<evidence type="ECO:0000256" key="1">
    <source>
        <dbReference type="SAM" id="Phobius"/>
    </source>
</evidence>
<reference evidence="2 3" key="1">
    <citation type="submission" date="2024-05" db="EMBL/GenBank/DDBJ databases">
        <title>Genetic variation in Jamaican populations of the coffee berry borer (Hypothenemus hampei).</title>
        <authorList>
            <person name="Errbii M."/>
            <person name="Myrie A."/>
        </authorList>
    </citation>
    <scope>NUCLEOTIDE SEQUENCE [LARGE SCALE GENOMIC DNA]</scope>
    <source>
        <strain evidence="2">JA-Hopewell-2020-01-JO</strain>
        <tissue evidence="2">Whole body</tissue>
    </source>
</reference>
<dbReference type="Proteomes" id="UP001566132">
    <property type="component" value="Unassembled WGS sequence"/>
</dbReference>
<accession>A0ABD1ERT1</accession>
<keyword evidence="1" id="KW-0472">Membrane</keyword>
<organism evidence="2 3">
    <name type="scientific">Hypothenemus hampei</name>
    <name type="common">Coffee berry borer</name>
    <dbReference type="NCBI Taxonomy" id="57062"/>
    <lineage>
        <taxon>Eukaryota</taxon>
        <taxon>Metazoa</taxon>
        <taxon>Ecdysozoa</taxon>
        <taxon>Arthropoda</taxon>
        <taxon>Hexapoda</taxon>
        <taxon>Insecta</taxon>
        <taxon>Pterygota</taxon>
        <taxon>Neoptera</taxon>
        <taxon>Endopterygota</taxon>
        <taxon>Coleoptera</taxon>
        <taxon>Polyphaga</taxon>
        <taxon>Cucujiformia</taxon>
        <taxon>Curculionidae</taxon>
        <taxon>Scolytinae</taxon>
        <taxon>Hypothenemus</taxon>
    </lineage>
</organism>
<gene>
    <name evidence="2" type="ORF">ABEB36_006790</name>
</gene>
<evidence type="ECO:0000313" key="3">
    <source>
        <dbReference type="Proteomes" id="UP001566132"/>
    </source>
</evidence>
<protein>
    <submittedName>
        <fullName evidence="2">Uncharacterized protein</fullName>
    </submittedName>
</protein>
<feature type="transmembrane region" description="Helical" evidence="1">
    <location>
        <begin position="30"/>
        <end position="52"/>
    </location>
</feature>
<name>A0ABD1ERT1_HYPHA</name>
<keyword evidence="1" id="KW-0812">Transmembrane</keyword>
<keyword evidence="1" id="KW-1133">Transmembrane helix</keyword>
<proteinExistence type="predicted"/>
<sequence length="110" mass="12840">MVIFEETTTELFPNVTTTVTPSFHGDDAKYLIVPLVVIVLVMLLSLLVYCMAKQRRMNRLRQDVARLYHFDENDLEWQSLNSYDHPNYQSGDFNIALRKSDEDLMPITNL</sequence>
<evidence type="ECO:0000313" key="2">
    <source>
        <dbReference type="EMBL" id="KAL1501475.1"/>
    </source>
</evidence>
<dbReference type="AlphaFoldDB" id="A0ABD1ERT1"/>
<comment type="caution">
    <text evidence="2">The sequence shown here is derived from an EMBL/GenBank/DDBJ whole genome shotgun (WGS) entry which is preliminary data.</text>
</comment>
<dbReference type="EMBL" id="JBDJPC010000005">
    <property type="protein sequence ID" value="KAL1501475.1"/>
    <property type="molecule type" value="Genomic_DNA"/>
</dbReference>
<keyword evidence="3" id="KW-1185">Reference proteome</keyword>